<evidence type="ECO:0000256" key="1">
    <source>
        <dbReference type="SAM" id="MobiDB-lite"/>
    </source>
</evidence>
<sequence length="120" mass="13239">MVRLVAAAERQRRGCGAADGSSARSRRRRSTEARRRLSVGGSGVRCCRSRVMEGFRQLQAMGLAAGAELRWRRHGGRCEAVRARWAASVTGKVLTKKMNSASYFSVFFFLLSLAAARPFT</sequence>
<gene>
    <name evidence="3" type="ORF">ACJRO7_034601</name>
</gene>
<dbReference type="AlphaFoldDB" id="A0ABD3J3W3"/>
<evidence type="ECO:0000313" key="4">
    <source>
        <dbReference type="Proteomes" id="UP001634007"/>
    </source>
</evidence>
<feature type="region of interest" description="Disordered" evidence="1">
    <location>
        <begin position="13"/>
        <end position="37"/>
    </location>
</feature>
<proteinExistence type="predicted"/>
<accession>A0ABD3J3W3</accession>
<keyword evidence="4" id="KW-1185">Reference proteome</keyword>
<keyword evidence="2" id="KW-0472">Membrane</keyword>
<keyword evidence="2" id="KW-0812">Transmembrane</keyword>
<protein>
    <submittedName>
        <fullName evidence="3">Uncharacterized protein</fullName>
    </submittedName>
</protein>
<organism evidence="3 4">
    <name type="scientific">Eucalyptus globulus</name>
    <name type="common">Tasmanian blue gum</name>
    <dbReference type="NCBI Taxonomy" id="34317"/>
    <lineage>
        <taxon>Eukaryota</taxon>
        <taxon>Viridiplantae</taxon>
        <taxon>Streptophyta</taxon>
        <taxon>Embryophyta</taxon>
        <taxon>Tracheophyta</taxon>
        <taxon>Spermatophyta</taxon>
        <taxon>Magnoliopsida</taxon>
        <taxon>eudicotyledons</taxon>
        <taxon>Gunneridae</taxon>
        <taxon>Pentapetalae</taxon>
        <taxon>rosids</taxon>
        <taxon>malvids</taxon>
        <taxon>Myrtales</taxon>
        <taxon>Myrtaceae</taxon>
        <taxon>Myrtoideae</taxon>
        <taxon>Eucalypteae</taxon>
        <taxon>Eucalyptus</taxon>
    </lineage>
</organism>
<evidence type="ECO:0000256" key="2">
    <source>
        <dbReference type="SAM" id="Phobius"/>
    </source>
</evidence>
<comment type="caution">
    <text evidence="3">The sequence shown here is derived from an EMBL/GenBank/DDBJ whole genome shotgun (WGS) entry which is preliminary data.</text>
</comment>
<evidence type="ECO:0000313" key="3">
    <source>
        <dbReference type="EMBL" id="KAL3722252.1"/>
    </source>
</evidence>
<keyword evidence="2" id="KW-1133">Transmembrane helix</keyword>
<dbReference type="Proteomes" id="UP001634007">
    <property type="component" value="Unassembled WGS sequence"/>
</dbReference>
<reference evidence="3 4" key="1">
    <citation type="submission" date="2024-11" db="EMBL/GenBank/DDBJ databases">
        <title>Chromosome-level genome assembly of Eucalyptus globulus Labill. provides insights into its genome evolution.</title>
        <authorList>
            <person name="Li X."/>
        </authorList>
    </citation>
    <scope>NUCLEOTIDE SEQUENCE [LARGE SCALE GENOMIC DNA]</scope>
    <source>
        <strain evidence="3">CL2024</strain>
        <tissue evidence="3">Fresh tender leaves</tissue>
    </source>
</reference>
<name>A0ABD3J3W3_EUCGL</name>
<dbReference type="EMBL" id="JBJKBG010000009">
    <property type="protein sequence ID" value="KAL3722252.1"/>
    <property type="molecule type" value="Genomic_DNA"/>
</dbReference>
<feature type="transmembrane region" description="Helical" evidence="2">
    <location>
        <begin position="101"/>
        <end position="119"/>
    </location>
</feature>
<feature type="compositionally biased region" description="Low complexity" evidence="1">
    <location>
        <begin position="14"/>
        <end position="23"/>
    </location>
</feature>